<dbReference type="PANTHER" id="PTHR35801">
    <property type="entry name" value="PHOSPHOSERINE PHOSPHATASE RSBX"/>
    <property type="match status" value="1"/>
</dbReference>
<gene>
    <name evidence="2" type="ORF">dnl_01590</name>
</gene>
<organism evidence="2 3">
    <name type="scientific">Desulfonema limicola</name>
    <dbReference type="NCBI Taxonomy" id="45656"/>
    <lineage>
        <taxon>Bacteria</taxon>
        <taxon>Pseudomonadati</taxon>
        <taxon>Thermodesulfobacteriota</taxon>
        <taxon>Desulfobacteria</taxon>
        <taxon>Desulfobacterales</taxon>
        <taxon>Desulfococcaceae</taxon>
        <taxon>Desulfonema</taxon>
    </lineage>
</organism>
<name>A0A975B381_9BACT</name>
<dbReference type="RefSeq" id="WP_207689873.1">
    <property type="nucleotide sequence ID" value="NZ_CP061799.1"/>
</dbReference>
<dbReference type="SUPFAM" id="SSF81606">
    <property type="entry name" value="PP2C-like"/>
    <property type="match status" value="1"/>
</dbReference>
<dbReference type="Gene3D" id="3.60.40.10">
    <property type="entry name" value="PPM-type phosphatase domain"/>
    <property type="match status" value="1"/>
</dbReference>
<sequence length="189" mass="21159">MPAAITTRAYQNDIYCGDKCAWWEDEKKVTLCIADGLGHGPEAEAAARLAIDYIEAHLSESIPSLFLGCDIALQLTRGAALGLIVIDKINKTLTYAGIGNTRAFVVNHEIERFLSNYGIVGGGFRKLTPETSALPENYTIIMYTDGIEEIFDFNKYTREMKQDIQLLSQEILKDWGRTWDDAAIMIYKP</sequence>
<dbReference type="InterPro" id="IPR036457">
    <property type="entry name" value="PPM-type-like_dom_sf"/>
</dbReference>
<dbReference type="Proteomes" id="UP000663720">
    <property type="component" value="Chromosome"/>
</dbReference>
<dbReference type="InterPro" id="IPR001932">
    <property type="entry name" value="PPM-type_phosphatase-like_dom"/>
</dbReference>
<protein>
    <submittedName>
        <fullName evidence="2">Phosphatase family protein, RsbX-like</fullName>
    </submittedName>
</protein>
<dbReference type="EMBL" id="CP061799">
    <property type="protein sequence ID" value="QTA77956.1"/>
    <property type="molecule type" value="Genomic_DNA"/>
</dbReference>
<evidence type="ECO:0000313" key="3">
    <source>
        <dbReference type="Proteomes" id="UP000663720"/>
    </source>
</evidence>
<keyword evidence="3" id="KW-1185">Reference proteome</keyword>
<dbReference type="PANTHER" id="PTHR35801:SF1">
    <property type="entry name" value="PHOSPHOSERINE PHOSPHATASE RSBX"/>
    <property type="match status" value="1"/>
</dbReference>
<dbReference type="Pfam" id="PF07228">
    <property type="entry name" value="SpoIIE"/>
    <property type="match status" value="1"/>
</dbReference>
<proteinExistence type="predicted"/>
<dbReference type="AlphaFoldDB" id="A0A975B381"/>
<accession>A0A975B381</accession>
<feature type="domain" description="PPM-type phosphatase" evidence="1">
    <location>
        <begin position="1"/>
        <end position="189"/>
    </location>
</feature>
<evidence type="ECO:0000313" key="2">
    <source>
        <dbReference type="EMBL" id="QTA77956.1"/>
    </source>
</evidence>
<evidence type="ECO:0000259" key="1">
    <source>
        <dbReference type="SMART" id="SM00331"/>
    </source>
</evidence>
<reference evidence="2" key="1">
    <citation type="journal article" date="2021" name="Microb. Physiol.">
        <title>Proteogenomic Insights into the Physiology of Marine, Sulfate-Reducing, Filamentous Desulfonema limicola and Desulfonema magnum.</title>
        <authorList>
            <person name="Schnaars V."/>
            <person name="Wohlbrand L."/>
            <person name="Scheve S."/>
            <person name="Hinrichs C."/>
            <person name="Reinhardt R."/>
            <person name="Rabus R."/>
        </authorList>
    </citation>
    <scope>NUCLEOTIDE SEQUENCE</scope>
    <source>
        <strain evidence="2">5ac10</strain>
    </source>
</reference>
<dbReference type="InterPro" id="IPR039248">
    <property type="entry name" value="Ptase_RsbX"/>
</dbReference>
<dbReference type="SMART" id="SM00331">
    <property type="entry name" value="PP2C_SIG"/>
    <property type="match status" value="1"/>
</dbReference>
<dbReference type="KEGG" id="dli:dnl_01590"/>